<accession>A0A6J7UTJ9</accession>
<dbReference type="EMBL" id="CAFBOG010000008">
    <property type="protein sequence ID" value="CAB4969053.1"/>
    <property type="molecule type" value="Genomic_DNA"/>
</dbReference>
<dbReference type="EMBL" id="CAEZXS010000005">
    <property type="protein sequence ID" value="CAB4685612.1"/>
    <property type="molecule type" value="Genomic_DNA"/>
</dbReference>
<reference evidence="5" key="1">
    <citation type="submission" date="2020-05" db="EMBL/GenBank/DDBJ databases">
        <authorList>
            <person name="Chiriac C."/>
            <person name="Salcher M."/>
            <person name="Ghai R."/>
            <person name="Kavagutti S V."/>
        </authorList>
    </citation>
    <scope>NUCLEOTIDE SEQUENCE</scope>
</reference>
<evidence type="ECO:0000313" key="2">
    <source>
        <dbReference type="EMBL" id="CAB4822484.1"/>
    </source>
</evidence>
<evidence type="ECO:0000313" key="4">
    <source>
        <dbReference type="EMBL" id="CAB5025221.1"/>
    </source>
</evidence>
<dbReference type="EMBL" id="CAFAAQ010000224">
    <property type="protein sequence ID" value="CAB4822484.1"/>
    <property type="molecule type" value="Genomic_DNA"/>
</dbReference>
<proteinExistence type="predicted"/>
<gene>
    <name evidence="1" type="ORF">UFOPK2582_00099</name>
    <name evidence="2" type="ORF">UFOPK3046_01809</name>
    <name evidence="3" type="ORF">UFOPK3914_00180</name>
    <name evidence="4" type="ORF">UFOPK4173_00170</name>
    <name evidence="5" type="ORF">UFOPK4354_01982</name>
</gene>
<dbReference type="AlphaFoldDB" id="A0A6J7UTJ9"/>
<protein>
    <submittedName>
        <fullName evidence="5">Unannotated protein</fullName>
    </submittedName>
</protein>
<dbReference type="EMBL" id="CAFBPW010000009">
    <property type="protein sequence ID" value="CAB5025221.1"/>
    <property type="molecule type" value="Genomic_DNA"/>
</dbReference>
<dbReference type="InterPro" id="IPR021456">
    <property type="entry name" value="DUF3107"/>
</dbReference>
<dbReference type="Pfam" id="PF11305">
    <property type="entry name" value="DUF3107"/>
    <property type="match status" value="1"/>
</dbReference>
<name>A0A6J7UTJ9_9ZZZZ</name>
<dbReference type="EMBL" id="CAFBQW010000321">
    <property type="protein sequence ID" value="CAB5069325.1"/>
    <property type="molecule type" value="Genomic_DNA"/>
</dbReference>
<organism evidence="5">
    <name type="scientific">freshwater metagenome</name>
    <dbReference type="NCBI Taxonomy" id="449393"/>
    <lineage>
        <taxon>unclassified sequences</taxon>
        <taxon>metagenomes</taxon>
        <taxon>ecological metagenomes</taxon>
    </lineage>
</organism>
<evidence type="ECO:0000313" key="3">
    <source>
        <dbReference type="EMBL" id="CAB4969053.1"/>
    </source>
</evidence>
<evidence type="ECO:0000313" key="5">
    <source>
        <dbReference type="EMBL" id="CAB5069325.1"/>
    </source>
</evidence>
<sequence>MDVRIGVTYSPREIEMQLPEDVDRAEIKSRVDDVLGSDTKVLWLTDRKGREVAVPSSKITYVELGTAEEARPMGFSS</sequence>
<evidence type="ECO:0000313" key="1">
    <source>
        <dbReference type="EMBL" id="CAB4685612.1"/>
    </source>
</evidence>